<dbReference type="EMBL" id="CAUYUJ010018393">
    <property type="protein sequence ID" value="CAK0883266.1"/>
    <property type="molecule type" value="Genomic_DNA"/>
</dbReference>
<evidence type="ECO:0000256" key="6">
    <source>
        <dbReference type="SAM" id="Phobius"/>
    </source>
</evidence>
<feature type="region of interest" description="Disordered" evidence="5">
    <location>
        <begin position="1"/>
        <end position="27"/>
    </location>
</feature>
<feature type="transmembrane region" description="Helical" evidence="6">
    <location>
        <begin position="314"/>
        <end position="332"/>
    </location>
</feature>
<feature type="transmembrane region" description="Helical" evidence="6">
    <location>
        <begin position="154"/>
        <end position="174"/>
    </location>
</feature>
<feature type="transmembrane region" description="Helical" evidence="6">
    <location>
        <begin position="289"/>
        <end position="308"/>
    </location>
</feature>
<comment type="caution">
    <text evidence="7">The sequence shown here is derived from an EMBL/GenBank/DDBJ whole genome shotgun (WGS) entry which is preliminary data.</text>
</comment>
<accession>A0ABN9WAI9</accession>
<evidence type="ECO:0008006" key="9">
    <source>
        <dbReference type="Google" id="ProtNLM"/>
    </source>
</evidence>
<evidence type="ECO:0000256" key="5">
    <source>
        <dbReference type="SAM" id="MobiDB-lite"/>
    </source>
</evidence>
<dbReference type="InterPro" id="IPR007271">
    <property type="entry name" value="Nuc_sug_transpt"/>
</dbReference>
<evidence type="ECO:0000256" key="4">
    <source>
        <dbReference type="ARBA" id="ARBA00023136"/>
    </source>
</evidence>
<dbReference type="Pfam" id="PF04142">
    <property type="entry name" value="Nuc_sug_transp"/>
    <property type="match status" value="1"/>
</dbReference>
<evidence type="ECO:0000256" key="1">
    <source>
        <dbReference type="ARBA" id="ARBA00004141"/>
    </source>
</evidence>
<organism evidence="7 8">
    <name type="scientific">Prorocentrum cordatum</name>
    <dbReference type="NCBI Taxonomy" id="2364126"/>
    <lineage>
        <taxon>Eukaryota</taxon>
        <taxon>Sar</taxon>
        <taxon>Alveolata</taxon>
        <taxon>Dinophyceae</taxon>
        <taxon>Prorocentrales</taxon>
        <taxon>Prorocentraceae</taxon>
        <taxon>Prorocentrum</taxon>
    </lineage>
</organism>
<feature type="transmembrane region" description="Helical" evidence="6">
    <location>
        <begin position="94"/>
        <end position="117"/>
    </location>
</feature>
<reference evidence="7" key="1">
    <citation type="submission" date="2023-10" db="EMBL/GenBank/DDBJ databases">
        <authorList>
            <person name="Chen Y."/>
            <person name="Shah S."/>
            <person name="Dougan E. K."/>
            <person name="Thang M."/>
            <person name="Chan C."/>
        </authorList>
    </citation>
    <scope>NUCLEOTIDE SEQUENCE [LARGE SCALE GENOMIC DNA]</scope>
</reference>
<evidence type="ECO:0000256" key="2">
    <source>
        <dbReference type="ARBA" id="ARBA00022692"/>
    </source>
</evidence>
<protein>
    <recommendedName>
        <fullName evidence="9">Solute carrier family 40 protein</fullName>
    </recommendedName>
</protein>
<evidence type="ECO:0000313" key="8">
    <source>
        <dbReference type="Proteomes" id="UP001189429"/>
    </source>
</evidence>
<keyword evidence="2 6" id="KW-0812">Transmembrane</keyword>
<proteinExistence type="predicted"/>
<name>A0ABN9WAI9_9DINO</name>
<dbReference type="PANTHER" id="PTHR10231">
    <property type="entry name" value="NUCLEOTIDE-SUGAR TRANSMEMBRANE TRANSPORTER"/>
    <property type="match status" value="1"/>
</dbReference>
<keyword evidence="8" id="KW-1185">Reference proteome</keyword>
<evidence type="ECO:0000313" key="7">
    <source>
        <dbReference type="EMBL" id="CAK0883266.1"/>
    </source>
</evidence>
<comment type="subcellular location">
    <subcellularLocation>
        <location evidence="1">Membrane</location>
        <topology evidence="1">Multi-pass membrane protein</topology>
    </subcellularLocation>
</comment>
<evidence type="ECO:0000256" key="3">
    <source>
        <dbReference type="ARBA" id="ARBA00022989"/>
    </source>
</evidence>
<gene>
    <name evidence="7" type="ORF">PCOR1329_LOCUS65513</name>
</gene>
<keyword evidence="3 6" id="KW-1133">Transmembrane helix</keyword>
<feature type="compositionally biased region" description="Basic and acidic residues" evidence="5">
    <location>
        <begin position="14"/>
        <end position="24"/>
    </location>
</feature>
<keyword evidence="4 6" id="KW-0472">Membrane</keyword>
<feature type="transmembrane region" description="Helical" evidence="6">
    <location>
        <begin position="129"/>
        <end position="148"/>
    </location>
</feature>
<dbReference type="Proteomes" id="UP001189429">
    <property type="component" value="Unassembled WGS sequence"/>
</dbReference>
<sequence length="365" mass="40176">MAPKEVAKPYSGQEFKDAPRKDSGDPSVAQKSGLFAFFVFIRAIHPTVIDASKTVGADGSRSFPYGVQTANLAEVCVSTAGAMSIAWYKGEWKLIWKPAALSTFTFLGVLFGIGDFLEMRSMASLSGGAYQILLQSRLLITALMRWYFNGTGQTPLQWNLLALVALSMTAYMCIDMDSEKLHSGATIDGIFNAAAKVGISCLAAVLLEKYSKEFRAKYGKQPVYIQAIQQRLSRLVVLTLLVILEGRAWQYGFWGGWNAWTVGVALSHMMKAWSTVYLLVYLDAVLKNIGEAVAVLATYLMEVMLPIFDTNFHFTPLLVVMIVMLSVSAYLGSSNLISKASQYDDLKKKYDALILAEGAQVFRPV</sequence>